<dbReference type="Proteomes" id="UP000011668">
    <property type="component" value="Unassembled WGS sequence"/>
</dbReference>
<dbReference type="InterPro" id="IPR027417">
    <property type="entry name" value="P-loop_NTPase"/>
</dbReference>
<dbReference type="AlphaFoldDB" id="L8WS13"/>
<dbReference type="HOGENOM" id="CLU_437514_0_0_1"/>
<gene>
    <name evidence="2" type="ORF">AG1IA_05064</name>
</gene>
<reference evidence="2 3" key="1">
    <citation type="journal article" date="2013" name="Nat. Commun.">
        <title>The evolution and pathogenic mechanisms of the rice sheath blight pathogen.</title>
        <authorList>
            <person name="Zheng A."/>
            <person name="Lin R."/>
            <person name="Xu L."/>
            <person name="Qin P."/>
            <person name="Tang C."/>
            <person name="Ai P."/>
            <person name="Zhang D."/>
            <person name="Liu Y."/>
            <person name="Sun Z."/>
            <person name="Feng H."/>
            <person name="Wang Y."/>
            <person name="Chen Y."/>
            <person name="Liang X."/>
            <person name="Fu R."/>
            <person name="Li Q."/>
            <person name="Zhang J."/>
            <person name="Yu X."/>
            <person name="Xie Z."/>
            <person name="Ding L."/>
            <person name="Guan P."/>
            <person name="Tang J."/>
            <person name="Liang Y."/>
            <person name="Wang S."/>
            <person name="Deng Q."/>
            <person name="Li S."/>
            <person name="Zhu J."/>
            <person name="Wang L."/>
            <person name="Liu H."/>
            <person name="Li P."/>
        </authorList>
    </citation>
    <scope>NUCLEOTIDE SEQUENCE [LARGE SCALE GENOMIC DNA]</scope>
    <source>
        <strain evidence="3">AG-1 IA</strain>
    </source>
</reference>
<dbReference type="Gene3D" id="3.40.50.300">
    <property type="entry name" value="P-loop containing nucleotide triphosphate hydrolases"/>
    <property type="match status" value="1"/>
</dbReference>
<dbReference type="STRING" id="983506.L8WS13"/>
<organism evidence="2 3">
    <name type="scientific">Thanatephorus cucumeris (strain AG1-IA)</name>
    <name type="common">Rice sheath blight fungus</name>
    <name type="synonym">Rhizoctonia solani</name>
    <dbReference type="NCBI Taxonomy" id="983506"/>
    <lineage>
        <taxon>Eukaryota</taxon>
        <taxon>Fungi</taxon>
        <taxon>Dikarya</taxon>
        <taxon>Basidiomycota</taxon>
        <taxon>Agaricomycotina</taxon>
        <taxon>Agaricomycetes</taxon>
        <taxon>Cantharellales</taxon>
        <taxon>Ceratobasidiaceae</taxon>
        <taxon>Rhizoctonia</taxon>
        <taxon>Rhizoctonia solani AG-1</taxon>
    </lineage>
</organism>
<dbReference type="SUPFAM" id="SSF52540">
    <property type="entry name" value="P-loop containing nucleoside triphosphate hydrolases"/>
    <property type="match status" value="1"/>
</dbReference>
<keyword evidence="3" id="KW-1185">Reference proteome</keyword>
<protein>
    <recommendedName>
        <fullName evidence="4">G domain-containing protein</fullName>
    </recommendedName>
</protein>
<accession>L8WS13</accession>
<feature type="coiled-coil region" evidence="1">
    <location>
        <begin position="523"/>
        <end position="589"/>
    </location>
</feature>
<evidence type="ECO:0008006" key="4">
    <source>
        <dbReference type="Google" id="ProtNLM"/>
    </source>
</evidence>
<feature type="coiled-coil region" evidence="1">
    <location>
        <begin position="111"/>
        <end position="171"/>
    </location>
</feature>
<comment type="caution">
    <text evidence="2">The sequence shown here is derived from an EMBL/GenBank/DDBJ whole genome shotgun (WGS) entry which is preliminary data.</text>
</comment>
<keyword evidence="1" id="KW-0175">Coiled coil</keyword>
<evidence type="ECO:0000313" key="3">
    <source>
        <dbReference type="Proteomes" id="UP000011668"/>
    </source>
</evidence>
<sequence>MRMTGASARTYRLLRSLCGSKNLANVVIVTNMWSDPPTEDEILREQQLRSNFFKSALEDGAQLLRREHLGQTSAHEVLKTLLPKAAMHPQLPVELSEGIPLQDTEAGRIVRAEIEAKLSKQDEELQELRDEIRAMVVDRNLKAERELDEYRGRKEREMSLLREQLASLTLEIEEGRKFWEGQFEDMRTRMASRVFSDVFQMTLVAFPPRGKTINAILQNIKNTNFCKNVLNIAIRPLAPLRYSEALANDPRRSFDMTPSGHMRPIRFPRALRLTDSCTRKDVIHTTAGLHVTGCSFHTLRIGSTTMSPRGPAIHNECHWNARTTDTDCFANDASGGDLGVGRGLNSWTKTVQKSPTFQIDGRNVVLLDTPGFDDEEISDVGTLKRIAGYLSANYDQGQILSGIIYLHRMTDNRVGGANARAFNLFRKMCGTQTLKNVIIATNMWSNPPTDTQARREQQLETDFFKEALDGGARMFRRETQGRESAHRIIRQLIGQAPLPMRIDVETVDENRALHETEAGQAIEVRLLERVNQQQEAIEEARRELAHANLEGARAAANIRAEVEREEREMAELRQQIDSLRRGMEEERRDYWRRLEAERAQFAEDQGTRRRLGFRRKLREFLGLGQKRNAY</sequence>
<dbReference type="EMBL" id="AFRT01001265">
    <property type="protein sequence ID" value="ELU40906.1"/>
    <property type="molecule type" value="Genomic_DNA"/>
</dbReference>
<proteinExistence type="predicted"/>
<evidence type="ECO:0000256" key="1">
    <source>
        <dbReference type="SAM" id="Coils"/>
    </source>
</evidence>
<name>L8WS13_THACA</name>
<evidence type="ECO:0000313" key="2">
    <source>
        <dbReference type="EMBL" id="ELU40906.1"/>
    </source>
</evidence>
<dbReference type="OrthoDB" id="8954335at2759"/>